<feature type="compositionally biased region" description="Low complexity" evidence="1">
    <location>
        <begin position="33"/>
        <end position="51"/>
    </location>
</feature>
<keyword evidence="3" id="KW-1185">Reference proteome</keyword>
<gene>
    <name evidence="2" type="ORF">A1O3_02082</name>
</gene>
<dbReference type="OrthoDB" id="10436362at2759"/>
<sequence>MCRDITLTFTCTPAHPTHKVTISQCCPKAKPAKASASAPASSSCLDPDSSGSGSGPGSGPGSSPGSSPGSGFGLSLTRSISRALERKPDPEVLRAYTLAANRACEACDEARRKVADPPRLQDLDGHLGNRHAFSVEEGMRECAQLSAWVQRL</sequence>
<dbReference type="HOGENOM" id="CLU_1959287_0_0_1"/>
<comment type="caution">
    <text evidence="2">The sequence shown here is derived from an EMBL/GenBank/DDBJ whole genome shotgun (WGS) entry which is preliminary data.</text>
</comment>
<proteinExistence type="predicted"/>
<dbReference type="EMBL" id="AMGY01000002">
    <property type="protein sequence ID" value="EXJ89018.1"/>
    <property type="molecule type" value="Genomic_DNA"/>
</dbReference>
<name>W9Y908_9EURO</name>
<accession>W9Y908</accession>
<organism evidence="2 3">
    <name type="scientific">Capronia epimyces CBS 606.96</name>
    <dbReference type="NCBI Taxonomy" id="1182542"/>
    <lineage>
        <taxon>Eukaryota</taxon>
        <taxon>Fungi</taxon>
        <taxon>Dikarya</taxon>
        <taxon>Ascomycota</taxon>
        <taxon>Pezizomycotina</taxon>
        <taxon>Eurotiomycetes</taxon>
        <taxon>Chaetothyriomycetidae</taxon>
        <taxon>Chaetothyriales</taxon>
        <taxon>Herpotrichiellaceae</taxon>
        <taxon>Capronia</taxon>
    </lineage>
</organism>
<feature type="compositionally biased region" description="Gly residues" evidence="1">
    <location>
        <begin position="52"/>
        <end position="72"/>
    </location>
</feature>
<evidence type="ECO:0000256" key="1">
    <source>
        <dbReference type="SAM" id="MobiDB-lite"/>
    </source>
</evidence>
<feature type="region of interest" description="Disordered" evidence="1">
    <location>
        <begin position="33"/>
        <end position="87"/>
    </location>
</feature>
<evidence type="ECO:0000313" key="2">
    <source>
        <dbReference type="EMBL" id="EXJ89018.1"/>
    </source>
</evidence>
<dbReference type="Proteomes" id="UP000019478">
    <property type="component" value="Unassembled WGS sequence"/>
</dbReference>
<dbReference type="AlphaFoldDB" id="W9Y908"/>
<protein>
    <submittedName>
        <fullName evidence="2">Uncharacterized protein</fullName>
    </submittedName>
</protein>
<evidence type="ECO:0000313" key="3">
    <source>
        <dbReference type="Proteomes" id="UP000019478"/>
    </source>
</evidence>
<dbReference type="GeneID" id="19166215"/>
<reference evidence="2 3" key="1">
    <citation type="submission" date="2013-03" db="EMBL/GenBank/DDBJ databases">
        <title>The Genome Sequence of Capronia epimyces CBS 606.96.</title>
        <authorList>
            <consortium name="The Broad Institute Genomics Platform"/>
            <person name="Cuomo C."/>
            <person name="de Hoog S."/>
            <person name="Gorbushina A."/>
            <person name="Walker B."/>
            <person name="Young S.K."/>
            <person name="Zeng Q."/>
            <person name="Gargeya S."/>
            <person name="Fitzgerald M."/>
            <person name="Haas B."/>
            <person name="Abouelleil A."/>
            <person name="Allen A.W."/>
            <person name="Alvarado L."/>
            <person name="Arachchi H.M."/>
            <person name="Berlin A.M."/>
            <person name="Chapman S.B."/>
            <person name="Gainer-Dewar J."/>
            <person name="Goldberg J."/>
            <person name="Griggs A."/>
            <person name="Gujja S."/>
            <person name="Hansen M."/>
            <person name="Howarth C."/>
            <person name="Imamovic A."/>
            <person name="Ireland A."/>
            <person name="Larimer J."/>
            <person name="McCowan C."/>
            <person name="Murphy C."/>
            <person name="Pearson M."/>
            <person name="Poon T.W."/>
            <person name="Priest M."/>
            <person name="Roberts A."/>
            <person name="Saif S."/>
            <person name="Shea T."/>
            <person name="Sisk P."/>
            <person name="Sykes S."/>
            <person name="Wortman J."/>
            <person name="Nusbaum C."/>
            <person name="Birren B."/>
        </authorList>
    </citation>
    <scope>NUCLEOTIDE SEQUENCE [LARGE SCALE GENOMIC DNA]</scope>
    <source>
        <strain evidence="2 3">CBS 606.96</strain>
    </source>
</reference>
<dbReference type="RefSeq" id="XP_007730415.1">
    <property type="nucleotide sequence ID" value="XM_007732225.1"/>
</dbReference>